<dbReference type="OMA" id="KTTHASM"/>
<gene>
    <name evidence="2" type="ORF">COCHEDRAFT_1108257</name>
</gene>
<evidence type="ECO:0000313" key="3">
    <source>
        <dbReference type="Proteomes" id="UP000016936"/>
    </source>
</evidence>
<accession>M2SVU5</accession>
<name>M2SVU5_COCH5</name>
<feature type="compositionally biased region" description="Basic residues" evidence="1">
    <location>
        <begin position="254"/>
        <end position="268"/>
    </location>
</feature>
<feature type="region of interest" description="Disordered" evidence="1">
    <location>
        <begin position="125"/>
        <end position="268"/>
    </location>
</feature>
<keyword evidence="3" id="KW-1185">Reference proteome</keyword>
<dbReference type="Proteomes" id="UP000016936">
    <property type="component" value="Unassembled WGS sequence"/>
</dbReference>
<proteinExistence type="predicted"/>
<evidence type="ECO:0000256" key="1">
    <source>
        <dbReference type="SAM" id="MobiDB-lite"/>
    </source>
</evidence>
<dbReference type="OrthoDB" id="10427463at2759"/>
<feature type="compositionally biased region" description="Basic and acidic residues" evidence="1">
    <location>
        <begin position="125"/>
        <end position="143"/>
    </location>
</feature>
<dbReference type="AlphaFoldDB" id="M2SVU5"/>
<feature type="region of interest" description="Disordered" evidence="1">
    <location>
        <begin position="73"/>
        <end position="100"/>
    </location>
</feature>
<reference evidence="2 3" key="1">
    <citation type="journal article" date="2012" name="PLoS Pathog.">
        <title>Diverse lifestyles and strategies of plant pathogenesis encoded in the genomes of eighteen Dothideomycetes fungi.</title>
        <authorList>
            <person name="Ohm R.A."/>
            <person name="Feau N."/>
            <person name="Henrissat B."/>
            <person name="Schoch C.L."/>
            <person name="Horwitz B.A."/>
            <person name="Barry K.W."/>
            <person name="Condon B.J."/>
            <person name="Copeland A.C."/>
            <person name="Dhillon B."/>
            <person name="Glaser F."/>
            <person name="Hesse C.N."/>
            <person name="Kosti I."/>
            <person name="LaButti K."/>
            <person name="Lindquist E.A."/>
            <person name="Lucas S."/>
            <person name="Salamov A.A."/>
            <person name="Bradshaw R.E."/>
            <person name="Ciuffetti L."/>
            <person name="Hamelin R.C."/>
            <person name="Kema G.H.J."/>
            <person name="Lawrence C."/>
            <person name="Scott J.A."/>
            <person name="Spatafora J.W."/>
            <person name="Turgeon B.G."/>
            <person name="de Wit P.J.G.M."/>
            <person name="Zhong S."/>
            <person name="Goodwin S.B."/>
            <person name="Grigoriev I.V."/>
        </authorList>
    </citation>
    <scope>NUCLEOTIDE SEQUENCE [LARGE SCALE GENOMIC DNA]</scope>
    <source>
        <strain evidence="3">C5 / ATCC 48332 / race O</strain>
    </source>
</reference>
<feature type="compositionally biased region" description="Basic and acidic residues" evidence="1">
    <location>
        <begin position="161"/>
        <end position="172"/>
    </location>
</feature>
<protein>
    <submittedName>
        <fullName evidence="2">Uncharacterized protein</fullName>
    </submittedName>
</protein>
<reference evidence="3" key="2">
    <citation type="journal article" date="2013" name="PLoS Genet.">
        <title>Comparative genome structure, secondary metabolite, and effector coding capacity across Cochliobolus pathogens.</title>
        <authorList>
            <person name="Condon B.J."/>
            <person name="Leng Y."/>
            <person name="Wu D."/>
            <person name="Bushley K.E."/>
            <person name="Ohm R.A."/>
            <person name="Otillar R."/>
            <person name="Martin J."/>
            <person name="Schackwitz W."/>
            <person name="Grimwood J."/>
            <person name="MohdZainudin N."/>
            <person name="Xue C."/>
            <person name="Wang R."/>
            <person name="Manning V.A."/>
            <person name="Dhillon B."/>
            <person name="Tu Z.J."/>
            <person name="Steffenson B.J."/>
            <person name="Salamov A."/>
            <person name="Sun H."/>
            <person name="Lowry S."/>
            <person name="LaButti K."/>
            <person name="Han J."/>
            <person name="Copeland A."/>
            <person name="Lindquist E."/>
            <person name="Barry K."/>
            <person name="Schmutz J."/>
            <person name="Baker S.E."/>
            <person name="Ciuffetti L.M."/>
            <person name="Grigoriev I.V."/>
            <person name="Zhong S."/>
            <person name="Turgeon B.G."/>
        </authorList>
    </citation>
    <scope>NUCLEOTIDE SEQUENCE [LARGE SCALE GENOMIC DNA]</scope>
    <source>
        <strain evidence="3">C5 / ATCC 48332 / race O</strain>
    </source>
</reference>
<evidence type="ECO:0000313" key="2">
    <source>
        <dbReference type="EMBL" id="EMD89460.1"/>
    </source>
</evidence>
<sequence>MRVILENRLISINPFVSLKTIHLTNPHKYTTSHHELLRIHTLNLRPDSLPVIITNANYDAAVTLKELEESFIEETEPADDGSQTEKATEPDSPTDPNTAPAAHVFEEIPKIVVTDSRENIQAIVDAERNEPEQPAEKSTEKPTKTAQEVPEYNFYKQKKAGFYDRAADEPKRLYPSTIVERRDNLPPSWSARSMGKRSQRPPRPACSSPPIQRAGSAPVPATKATEVMMGKGLDTAEPRTTTGKRARGAEPGTAKKRLRKPGGGKKDV</sequence>
<organism evidence="2 3">
    <name type="scientific">Cochliobolus heterostrophus (strain C5 / ATCC 48332 / race O)</name>
    <name type="common">Southern corn leaf blight fungus</name>
    <name type="synonym">Bipolaris maydis</name>
    <dbReference type="NCBI Taxonomy" id="701091"/>
    <lineage>
        <taxon>Eukaryota</taxon>
        <taxon>Fungi</taxon>
        <taxon>Dikarya</taxon>
        <taxon>Ascomycota</taxon>
        <taxon>Pezizomycotina</taxon>
        <taxon>Dothideomycetes</taxon>
        <taxon>Pleosporomycetidae</taxon>
        <taxon>Pleosporales</taxon>
        <taxon>Pleosporineae</taxon>
        <taxon>Pleosporaceae</taxon>
        <taxon>Bipolaris</taxon>
    </lineage>
</organism>
<dbReference type="HOGENOM" id="CLU_1057704_0_0_1"/>
<dbReference type="EMBL" id="KB445579">
    <property type="protein sequence ID" value="EMD89460.1"/>
    <property type="molecule type" value="Genomic_DNA"/>
</dbReference>